<evidence type="ECO:0000313" key="1">
    <source>
        <dbReference type="EMBL" id="APW43543.1"/>
    </source>
</evidence>
<sequence length="146" mass="15843">MQTAPIPIEQLAAEVYDSAPPPVQDRMVSLLVGKIYESAPVAERSNLVTSLMKPLGVLSLVAVANGIFANIRFRNDWPDVQVRPDDVQNIRAQDVVDLANYAQQVSTQVLDGLARIVTGSPVLATSAAAALLIHMLVQRQQTRRST</sequence>
<proteinExistence type="predicted"/>
<dbReference type="STRING" id="1484693.RS694_14040"/>
<gene>
    <name evidence="1" type="ORF">RS694_14040</name>
</gene>
<organism evidence="1 2">
    <name type="scientific">Rhodoferax saidenbachensis</name>
    <dbReference type="NCBI Taxonomy" id="1484693"/>
    <lineage>
        <taxon>Bacteria</taxon>
        <taxon>Pseudomonadati</taxon>
        <taxon>Pseudomonadota</taxon>
        <taxon>Betaproteobacteria</taxon>
        <taxon>Burkholderiales</taxon>
        <taxon>Comamonadaceae</taxon>
        <taxon>Rhodoferax</taxon>
    </lineage>
</organism>
<dbReference type="AlphaFoldDB" id="A0A1P8KC11"/>
<dbReference type="KEGG" id="rsb:RS694_14040"/>
<keyword evidence="2" id="KW-1185">Reference proteome</keyword>
<accession>A0A1P8KC11</accession>
<dbReference type="Proteomes" id="UP000186110">
    <property type="component" value="Chromosome"/>
</dbReference>
<dbReference type="EMBL" id="CP019239">
    <property type="protein sequence ID" value="APW43543.1"/>
    <property type="molecule type" value="Genomic_DNA"/>
</dbReference>
<evidence type="ECO:0000313" key="2">
    <source>
        <dbReference type="Proteomes" id="UP000186110"/>
    </source>
</evidence>
<protein>
    <submittedName>
        <fullName evidence="1">Uncharacterized protein</fullName>
    </submittedName>
</protein>
<dbReference type="RefSeq" id="WP_029708544.1">
    <property type="nucleotide sequence ID" value="NZ_CP019239.1"/>
</dbReference>
<name>A0A1P8KC11_9BURK</name>
<reference evidence="1 2" key="1">
    <citation type="submission" date="2017-01" db="EMBL/GenBank/DDBJ databases">
        <authorList>
            <person name="Mah S.A."/>
            <person name="Swanson W.J."/>
            <person name="Moy G.W."/>
            <person name="Vacquier V.D."/>
        </authorList>
    </citation>
    <scope>NUCLEOTIDE SEQUENCE [LARGE SCALE GENOMIC DNA]</scope>
    <source>
        <strain evidence="1 2">DSM 22694</strain>
    </source>
</reference>